<feature type="region of interest" description="Disordered" evidence="13">
    <location>
        <begin position="436"/>
        <end position="539"/>
    </location>
</feature>
<keyword evidence="8" id="KW-1015">Disulfide bond</keyword>
<dbReference type="PROSITE" id="PS50940">
    <property type="entry name" value="CHIT_BIND_II"/>
    <property type="match status" value="1"/>
</dbReference>
<evidence type="ECO:0000256" key="8">
    <source>
        <dbReference type="ARBA" id="ARBA00023157"/>
    </source>
</evidence>
<evidence type="ECO:0000256" key="10">
    <source>
        <dbReference type="ARBA" id="ARBA00023295"/>
    </source>
</evidence>
<evidence type="ECO:0000256" key="7">
    <source>
        <dbReference type="ARBA" id="ARBA00023024"/>
    </source>
</evidence>
<gene>
    <name evidence="16" type="ORF">HPB48_007698</name>
</gene>
<evidence type="ECO:0000259" key="14">
    <source>
        <dbReference type="PROSITE" id="PS50940"/>
    </source>
</evidence>
<dbReference type="SMART" id="SM00636">
    <property type="entry name" value="Glyco_18"/>
    <property type="match status" value="1"/>
</dbReference>
<dbReference type="GO" id="GO:0005576">
    <property type="term" value="C:extracellular region"/>
    <property type="evidence" value="ECO:0007669"/>
    <property type="project" value="InterPro"/>
</dbReference>
<evidence type="ECO:0000256" key="11">
    <source>
        <dbReference type="ARBA" id="ARBA00023326"/>
    </source>
</evidence>
<keyword evidence="6 12" id="KW-0378">Hydrolase</keyword>
<dbReference type="PANTHER" id="PTHR11177">
    <property type="entry name" value="CHITINASE"/>
    <property type="match status" value="1"/>
</dbReference>
<dbReference type="PANTHER" id="PTHR11177:SF360">
    <property type="entry name" value="CHITINASE 4-RELATED"/>
    <property type="match status" value="1"/>
</dbReference>
<comment type="catalytic activity">
    <reaction evidence="1">
        <text>Random endo-hydrolysis of N-acetyl-beta-D-glucosaminide (1-&gt;4)-beta-linkages in chitin and chitodextrins.</text>
        <dbReference type="EC" id="3.2.1.14"/>
    </reaction>
</comment>
<name>A0A9J6G3R7_HAELO</name>
<protein>
    <recommendedName>
        <fullName evidence="3">chitinase</fullName>
        <ecNumber evidence="3">3.2.1.14</ecNumber>
    </recommendedName>
</protein>
<dbReference type="GO" id="GO:0008061">
    <property type="term" value="F:chitin binding"/>
    <property type="evidence" value="ECO:0007669"/>
    <property type="project" value="UniProtKB-KW"/>
</dbReference>
<organism evidence="16 17">
    <name type="scientific">Haemaphysalis longicornis</name>
    <name type="common">Bush tick</name>
    <dbReference type="NCBI Taxonomy" id="44386"/>
    <lineage>
        <taxon>Eukaryota</taxon>
        <taxon>Metazoa</taxon>
        <taxon>Ecdysozoa</taxon>
        <taxon>Arthropoda</taxon>
        <taxon>Chelicerata</taxon>
        <taxon>Arachnida</taxon>
        <taxon>Acari</taxon>
        <taxon>Parasitiformes</taxon>
        <taxon>Ixodida</taxon>
        <taxon>Ixodoidea</taxon>
        <taxon>Ixodidae</taxon>
        <taxon>Haemaphysalinae</taxon>
        <taxon>Haemaphysalis</taxon>
    </lineage>
</organism>
<dbReference type="OrthoDB" id="73875at2759"/>
<evidence type="ECO:0000256" key="5">
    <source>
        <dbReference type="ARBA" id="ARBA00022729"/>
    </source>
</evidence>
<keyword evidence="4" id="KW-0147">Chitin-binding</keyword>
<dbReference type="FunFam" id="3.10.50.10:FF:000004">
    <property type="entry name" value="Chitinase 5"/>
    <property type="match status" value="1"/>
</dbReference>
<dbReference type="EMBL" id="JABSTR010000005">
    <property type="protein sequence ID" value="KAH9369731.1"/>
    <property type="molecule type" value="Genomic_DNA"/>
</dbReference>
<dbReference type="InterPro" id="IPR001223">
    <property type="entry name" value="Glyco_hydro18_cat"/>
</dbReference>
<keyword evidence="10 12" id="KW-0326">Glycosidase</keyword>
<dbReference type="GO" id="GO:0006032">
    <property type="term" value="P:chitin catabolic process"/>
    <property type="evidence" value="ECO:0007669"/>
    <property type="project" value="UniProtKB-KW"/>
</dbReference>
<dbReference type="CDD" id="cd02872">
    <property type="entry name" value="GH18_chitolectin_chitotriosidase"/>
    <property type="match status" value="1"/>
</dbReference>
<comment type="caution">
    <text evidence="16">The sequence shown here is derived from an EMBL/GenBank/DDBJ whole genome shotgun (WGS) entry which is preliminary data.</text>
</comment>
<dbReference type="InterPro" id="IPR036508">
    <property type="entry name" value="Chitin-bd_dom_sf"/>
</dbReference>
<feature type="domain" description="GH18" evidence="15">
    <location>
        <begin position="67"/>
        <end position="429"/>
    </location>
</feature>
<dbReference type="PROSITE" id="PS01095">
    <property type="entry name" value="GH18_1"/>
    <property type="match status" value="1"/>
</dbReference>
<evidence type="ECO:0000256" key="3">
    <source>
        <dbReference type="ARBA" id="ARBA00012729"/>
    </source>
</evidence>
<evidence type="ECO:0000313" key="17">
    <source>
        <dbReference type="Proteomes" id="UP000821853"/>
    </source>
</evidence>
<dbReference type="Gene3D" id="3.20.20.80">
    <property type="entry name" value="Glycosidases"/>
    <property type="match status" value="1"/>
</dbReference>
<keyword evidence="11" id="KW-0624">Polysaccharide degradation</keyword>
<dbReference type="AlphaFoldDB" id="A0A9J6G3R7"/>
<dbReference type="InterPro" id="IPR029070">
    <property type="entry name" value="Chitinase_insertion_sf"/>
</dbReference>
<dbReference type="InterPro" id="IPR002557">
    <property type="entry name" value="Chitin-bd_dom"/>
</dbReference>
<keyword evidence="7" id="KW-0146">Chitin degradation</keyword>
<dbReference type="SUPFAM" id="SSF54556">
    <property type="entry name" value="Chitinase insertion domain"/>
    <property type="match status" value="1"/>
</dbReference>
<dbReference type="SUPFAM" id="SSF57625">
    <property type="entry name" value="Invertebrate chitin-binding proteins"/>
    <property type="match status" value="1"/>
</dbReference>
<dbReference type="SMART" id="SM00494">
    <property type="entry name" value="ChtBD2"/>
    <property type="match status" value="1"/>
</dbReference>
<dbReference type="Gene3D" id="3.10.50.10">
    <property type="match status" value="1"/>
</dbReference>
<evidence type="ECO:0000256" key="4">
    <source>
        <dbReference type="ARBA" id="ARBA00022669"/>
    </source>
</evidence>
<keyword evidence="5" id="KW-0732">Signal</keyword>
<evidence type="ECO:0000256" key="12">
    <source>
        <dbReference type="RuleBase" id="RU000489"/>
    </source>
</evidence>
<feature type="domain" description="Chitin-binding type-2" evidence="14">
    <location>
        <begin position="538"/>
        <end position="597"/>
    </location>
</feature>
<accession>A0A9J6G3R7</accession>
<keyword evidence="9" id="KW-0119">Carbohydrate metabolism</keyword>
<dbReference type="GO" id="GO:0000272">
    <property type="term" value="P:polysaccharide catabolic process"/>
    <property type="evidence" value="ECO:0007669"/>
    <property type="project" value="UniProtKB-KW"/>
</dbReference>
<comment type="similarity">
    <text evidence="2">Belongs to the glycosyl hydrolase 18 family. Chitinase class II subfamily.</text>
</comment>
<proteinExistence type="inferred from homology"/>
<evidence type="ECO:0000256" key="6">
    <source>
        <dbReference type="ARBA" id="ARBA00022801"/>
    </source>
</evidence>
<dbReference type="Pfam" id="PF01607">
    <property type="entry name" value="CBM_14"/>
    <property type="match status" value="1"/>
</dbReference>
<evidence type="ECO:0000313" key="16">
    <source>
        <dbReference type="EMBL" id="KAH9369731.1"/>
    </source>
</evidence>
<dbReference type="PROSITE" id="PS51910">
    <property type="entry name" value="GH18_2"/>
    <property type="match status" value="1"/>
</dbReference>
<evidence type="ECO:0000259" key="15">
    <source>
        <dbReference type="PROSITE" id="PS51910"/>
    </source>
</evidence>
<feature type="compositionally biased region" description="Low complexity" evidence="13">
    <location>
        <begin position="442"/>
        <end position="452"/>
    </location>
</feature>
<evidence type="ECO:0000256" key="2">
    <source>
        <dbReference type="ARBA" id="ARBA00009121"/>
    </source>
</evidence>
<keyword evidence="17" id="KW-1185">Reference proteome</keyword>
<dbReference type="GO" id="GO:0008843">
    <property type="term" value="F:endochitinase activity"/>
    <property type="evidence" value="ECO:0007669"/>
    <property type="project" value="UniProtKB-EC"/>
</dbReference>
<dbReference type="InterPro" id="IPR017853">
    <property type="entry name" value="GH"/>
</dbReference>
<dbReference type="Gene3D" id="2.170.140.10">
    <property type="entry name" value="Chitin binding domain"/>
    <property type="match status" value="1"/>
</dbReference>
<dbReference type="Pfam" id="PF00704">
    <property type="entry name" value="Glyco_hydro_18"/>
    <property type="match status" value="1"/>
</dbReference>
<dbReference type="SUPFAM" id="SSF51445">
    <property type="entry name" value="(Trans)glycosidases"/>
    <property type="match status" value="1"/>
</dbReference>
<dbReference type="InterPro" id="IPR011583">
    <property type="entry name" value="Chitinase_II/V-like_cat"/>
</dbReference>
<dbReference type="InterPro" id="IPR050314">
    <property type="entry name" value="Glycosyl_Hydrlase_18"/>
</dbReference>
<dbReference type="InterPro" id="IPR001579">
    <property type="entry name" value="Glyco_hydro_18_chit_AS"/>
</dbReference>
<evidence type="ECO:0000256" key="13">
    <source>
        <dbReference type="SAM" id="MobiDB-lite"/>
    </source>
</evidence>
<dbReference type="VEuPathDB" id="VectorBase:HLOH_060821"/>
<sequence length="615" mass="67814">MLPRECYLLAGRSAPLLGTSSDEVKMLPRLLLESAVLLALMAGSALATPIMGYSYAYRPRYADAHDYKVVCYYGSWAVYRPGDGKFPVENIDPFICTHIVYGFAGLGSDFKIRSLDSWNDLEDNYGKGAFKRFTALKKQNPKLKALIAIGGWNEGLGQPAARKIFADSVVDFCKKYNFDGLDLDWEYPAARGGKPEDKANFVTLLRELSQEFKPYGLLLTAAVSAGKHFMDPAYDVPQVSKYLDLINVMAYDFHGGWETRAGHHAPMYSRPEERPDERILNVNFSVNYWIEKGAPRNKLVLGMGLYGRSFTLRRAEDHMPGDEAPQKGQAGPYTREPGSLGYNEICEKFAREKWTVVKDPYFMAPYAFRDRQWVGYDDMESITAKVEFAKAMGLAGGMVWSIETDDFQGKCHGLKYPMLSTINQVFAIGGPGVIATPPPTQATPATVPTPSTEKTWWPRPSTPGKCADTPTTPSTPKESTPESDTSGTTPTSSTAKVWWPPSRSSTPSSTPSTTTSTTPTTTTSEAPSSSSMTPGGSGFECQSSGSFAHPSDCQRFYDCVAQGGKLVAFEKTCPPRTVFNPENKLCVWPESVPKCENYYENEAYEALPDKSQTSL</sequence>
<evidence type="ECO:0000256" key="1">
    <source>
        <dbReference type="ARBA" id="ARBA00000822"/>
    </source>
</evidence>
<reference evidence="16 17" key="1">
    <citation type="journal article" date="2020" name="Cell">
        <title>Large-Scale Comparative Analyses of Tick Genomes Elucidate Their Genetic Diversity and Vector Capacities.</title>
        <authorList>
            <consortium name="Tick Genome and Microbiome Consortium (TIGMIC)"/>
            <person name="Jia N."/>
            <person name="Wang J."/>
            <person name="Shi W."/>
            <person name="Du L."/>
            <person name="Sun Y."/>
            <person name="Zhan W."/>
            <person name="Jiang J.F."/>
            <person name="Wang Q."/>
            <person name="Zhang B."/>
            <person name="Ji P."/>
            <person name="Bell-Sakyi L."/>
            <person name="Cui X.M."/>
            <person name="Yuan T.T."/>
            <person name="Jiang B.G."/>
            <person name="Yang W.F."/>
            <person name="Lam T.T."/>
            <person name="Chang Q.C."/>
            <person name="Ding S.J."/>
            <person name="Wang X.J."/>
            <person name="Zhu J.G."/>
            <person name="Ruan X.D."/>
            <person name="Zhao L."/>
            <person name="Wei J.T."/>
            <person name="Ye R.Z."/>
            <person name="Que T.C."/>
            <person name="Du C.H."/>
            <person name="Zhou Y.H."/>
            <person name="Cheng J.X."/>
            <person name="Dai P.F."/>
            <person name="Guo W.B."/>
            <person name="Han X.H."/>
            <person name="Huang E.J."/>
            <person name="Li L.F."/>
            <person name="Wei W."/>
            <person name="Gao Y.C."/>
            <person name="Liu J.Z."/>
            <person name="Shao H.Z."/>
            <person name="Wang X."/>
            <person name="Wang C.C."/>
            <person name="Yang T.C."/>
            <person name="Huo Q.B."/>
            <person name="Li W."/>
            <person name="Chen H.Y."/>
            <person name="Chen S.E."/>
            <person name="Zhou L.G."/>
            <person name="Ni X.B."/>
            <person name="Tian J.H."/>
            <person name="Sheng Y."/>
            <person name="Liu T."/>
            <person name="Pan Y.S."/>
            <person name="Xia L.Y."/>
            <person name="Li J."/>
            <person name="Zhao F."/>
            <person name="Cao W.C."/>
        </authorList>
    </citation>
    <scope>NUCLEOTIDE SEQUENCE [LARGE SCALE GENOMIC DNA]</scope>
    <source>
        <strain evidence="16">HaeL-2018</strain>
    </source>
</reference>
<dbReference type="Proteomes" id="UP000821853">
    <property type="component" value="Chromosome 3"/>
</dbReference>
<dbReference type="EC" id="3.2.1.14" evidence="3"/>
<feature type="compositionally biased region" description="Low complexity" evidence="13">
    <location>
        <begin position="468"/>
        <end position="534"/>
    </location>
</feature>
<evidence type="ECO:0000256" key="9">
    <source>
        <dbReference type="ARBA" id="ARBA00023277"/>
    </source>
</evidence>
<dbReference type="OMA" id="KGHYYTN"/>